<dbReference type="PIRSF" id="PIRSF001365">
    <property type="entry name" value="DHDPS"/>
    <property type="match status" value="1"/>
</dbReference>
<dbReference type="GO" id="GO:0008840">
    <property type="term" value="F:4-hydroxy-tetrahydrodipicolinate synthase activity"/>
    <property type="evidence" value="ECO:0007669"/>
    <property type="project" value="UniProtKB-UniRule"/>
</dbReference>
<dbReference type="InterPro" id="IPR005263">
    <property type="entry name" value="DapA"/>
</dbReference>
<dbReference type="SUPFAM" id="SSF51569">
    <property type="entry name" value="Aldolase"/>
    <property type="match status" value="1"/>
</dbReference>
<comment type="subunit">
    <text evidence="12">Homotetramer; dimer of dimers.</text>
</comment>
<evidence type="ECO:0000256" key="14">
    <source>
        <dbReference type="PIRSR" id="PIRSR001365-1"/>
    </source>
</evidence>
<feature type="binding site" evidence="12 15">
    <location>
        <position position="46"/>
    </location>
    <ligand>
        <name>pyruvate</name>
        <dbReference type="ChEBI" id="CHEBI:15361"/>
    </ligand>
</feature>
<feature type="active site" description="Schiff-base intermediate with substrate" evidence="12 14">
    <location>
        <position position="163"/>
    </location>
</feature>
<evidence type="ECO:0000256" key="10">
    <source>
        <dbReference type="ARBA" id="ARBA00023270"/>
    </source>
</evidence>
<dbReference type="HAMAP" id="MF_00418">
    <property type="entry name" value="DapA"/>
    <property type="match status" value="1"/>
</dbReference>
<gene>
    <name evidence="16" type="primary">dapA_1</name>
    <name evidence="12" type="synonym">dapA</name>
    <name evidence="16" type="ORF">SCNRRL3882_0840</name>
</gene>
<dbReference type="RefSeq" id="WP_010047349.1">
    <property type="nucleotide sequence ID" value="NZ_LT962942.1"/>
</dbReference>
<keyword evidence="6 12" id="KW-0028">Amino-acid biosynthesis</keyword>
<evidence type="ECO:0000256" key="12">
    <source>
        <dbReference type="HAMAP-Rule" id="MF_00418"/>
    </source>
</evidence>
<comment type="catalytic activity">
    <reaction evidence="11 12">
        <text>L-aspartate 4-semialdehyde + pyruvate = (2S,4S)-4-hydroxy-2,3,4,5-tetrahydrodipicolinate + H2O + H(+)</text>
        <dbReference type="Rhea" id="RHEA:34171"/>
        <dbReference type="ChEBI" id="CHEBI:15361"/>
        <dbReference type="ChEBI" id="CHEBI:15377"/>
        <dbReference type="ChEBI" id="CHEBI:15378"/>
        <dbReference type="ChEBI" id="CHEBI:67139"/>
        <dbReference type="ChEBI" id="CHEBI:537519"/>
        <dbReference type="EC" id="4.3.3.7"/>
    </reaction>
</comment>
<dbReference type="Pfam" id="PF00701">
    <property type="entry name" value="DHDPS"/>
    <property type="match status" value="1"/>
</dbReference>
<keyword evidence="5 12" id="KW-0963">Cytoplasm</keyword>
<dbReference type="InterPro" id="IPR020625">
    <property type="entry name" value="Schiff_base-form_aldolases_AS"/>
</dbReference>
<dbReference type="EC" id="4.3.3.7" evidence="4 12"/>
<keyword evidence="8 12" id="KW-0457">Lysine biosynthesis</keyword>
<dbReference type="PANTHER" id="PTHR12128">
    <property type="entry name" value="DIHYDRODIPICOLINATE SYNTHASE"/>
    <property type="match status" value="1"/>
</dbReference>
<keyword evidence="10 12" id="KW-0704">Schiff base</keyword>
<dbReference type="InterPro" id="IPR013785">
    <property type="entry name" value="Aldolase_TIM"/>
</dbReference>
<name>A0A2N9B1Z7_STRCX</name>
<dbReference type="CDD" id="cd00950">
    <property type="entry name" value="DHDPS"/>
    <property type="match status" value="1"/>
</dbReference>
<evidence type="ECO:0000256" key="9">
    <source>
        <dbReference type="ARBA" id="ARBA00023239"/>
    </source>
</evidence>
<dbReference type="PROSITE" id="PS00666">
    <property type="entry name" value="DHDPS_2"/>
    <property type="match status" value="1"/>
</dbReference>
<dbReference type="AlphaFoldDB" id="A0A2N9B1Z7"/>
<evidence type="ECO:0000313" key="17">
    <source>
        <dbReference type="Proteomes" id="UP000235464"/>
    </source>
</evidence>
<dbReference type="Gene3D" id="3.20.20.70">
    <property type="entry name" value="Aldolase class I"/>
    <property type="match status" value="1"/>
</dbReference>
<comment type="caution">
    <text evidence="12">Was originally thought to be a dihydrodipicolinate synthase (DHDPS), catalyzing the condensation of (S)-aspartate-beta-semialdehyde [(S)-ASA] and pyruvate to dihydrodipicolinate (DHDP). However, it was shown in E.coli that the product of the enzymatic reaction is not dihydrodipicolinate but in fact (4S)-4-hydroxy-2,3,4,5-tetrahydro-(2S)-dipicolinic acid (HTPA), and that the consecutive dehydration reaction leading to DHDP is not spontaneous but catalyzed by DapB.</text>
</comment>
<dbReference type="GO" id="GO:0005737">
    <property type="term" value="C:cytoplasm"/>
    <property type="evidence" value="ECO:0007669"/>
    <property type="project" value="UniProtKB-SubCell"/>
</dbReference>
<feature type="site" description="Part of a proton relay during catalysis" evidence="12">
    <location>
        <position position="108"/>
    </location>
</feature>
<dbReference type="NCBIfam" id="TIGR00674">
    <property type="entry name" value="dapA"/>
    <property type="match status" value="1"/>
</dbReference>
<comment type="function">
    <text evidence="1 12">Catalyzes the condensation of (S)-aspartate-beta-semialdehyde [(S)-ASA] and pyruvate to 4-hydroxy-tetrahydrodipicolinate (HTPA).</text>
</comment>
<evidence type="ECO:0000256" key="13">
    <source>
        <dbReference type="PIRNR" id="PIRNR001365"/>
    </source>
</evidence>
<protein>
    <recommendedName>
        <fullName evidence="4 12">4-hydroxy-tetrahydrodipicolinate synthase</fullName>
        <shortName evidence="12">HTPA synthase</shortName>
        <ecNumber evidence="4 12">4.3.3.7</ecNumber>
    </recommendedName>
</protein>
<keyword evidence="9 12" id="KW-0456">Lyase</keyword>
<evidence type="ECO:0000256" key="7">
    <source>
        <dbReference type="ARBA" id="ARBA00022915"/>
    </source>
</evidence>
<dbReference type="PANTHER" id="PTHR12128:SF66">
    <property type="entry name" value="4-HYDROXY-2-OXOGLUTARATE ALDOLASE, MITOCHONDRIAL"/>
    <property type="match status" value="1"/>
</dbReference>
<dbReference type="GO" id="GO:0009089">
    <property type="term" value="P:lysine biosynthetic process via diaminopimelate"/>
    <property type="evidence" value="ECO:0007669"/>
    <property type="project" value="UniProtKB-UniRule"/>
</dbReference>
<keyword evidence="7 12" id="KW-0220">Diaminopimelate biosynthesis</keyword>
<evidence type="ECO:0000256" key="8">
    <source>
        <dbReference type="ARBA" id="ARBA00023154"/>
    </source>
</evidence>
<feature type="site" description="Part of a proton relay during catalysis" evidence="12">
    <location>
        <position position="45"/>
    </location>
</feature>
<evidence type="ECO:0000256" key="5">
    <source>
        <dbReference type="ARBA" id="ARBA00022490"/>
    </source>
</evidence>
<dbReference type="OrthoDB" id="9782828at2"/>
<evidence type="ECO:0000256" key="11">
    <source>
        <dbReference type="ARBA" id="ARBA00047836"/>
    </source>
</evidence>
<comment type="subcellular location">
    <subcellularLocation>
        <location evidence="12">Cytoplasm</location>
    </subcellularLocation>
</comment>
<dbReference type="GO" id="GO:0019877">
    <property type="term" value="P:diaminopimelate biosynthetic process"/>
    <property type="evidence" value="ECO:0007669"/>
    <property type="project" value="UniProtKB-UniRule"/>
</dbReference>
<evidence type="ECO:0000256" key="1">
    <source>
        <dbReference type="ARBA" id="ARBA00003294"/>
    </source>
</evidence>
<evidence type="ECO:0000256" key="2">
    <source>
        <dbReference type="ARBA" id="ARBA00005120"/>
    </source>
</evidence>
<reference evidence="17" key="1">
    <citation type="submission" date="2017-11" db="EMBL/GenBank/DDBJ databases">
        <authorList>
            <person name="Wibberg D."/>
        </authorList>
    </citation>
    <scope>NUCLEOTIDE SEQUENCE [LARGE SCALE GENOMIC DNA]</scope>
</reference>
<accession>A0A2N9B1Z7</accession>
<dbReference type="EMBL" id="LT963352">
    <property type="protein sequence ID" value="SOR77368.1"/>
    <property type="molecule type" value="Genomic_DNA"/>
</dbReference>
<evidence type="ECO:0000256" key="4">
    <source>
        <dbReference type="ARBA" id="ARBA00012086"/>
    </source>
</evidence>
<proteinExistence type="inferred from homology"/>
<evidence type="ECO:0000256" key="3">
    <source>
        <dbReference type="ARBA" id="ARBA00007592"/>
    </source>
</evidence>
<dbReference type="Proteomes" id="UP000235464">
    <property type="component" value="Chromosome I"/>
</dbReference>
<keyword evidence="17" id="KW-1185">Reference proteome</keyword>
<dbReference type="PRINTS" id="PR00146">
    <property type="entry name" value="DHPICSNTHASE"/>
</dbReference>
<evidence type="ECO:0000313" key="16">
    <source>
        <dbReference type="EMBL" id="SOR77368.1"/>
    </source>
</evidence>
<comment type="similarity">
    <text evidence="3 12 13">Belongs to the DapA family.</text>
</comment>
<dbReference type="InterPro" id="IPR002220">
    <property type="entry name" value="DapA-like"/>
</dbReference>
<sequence>MNKLEGVYLPLVTPFHDGAVDMESLRRLVEHYKGLGIAGFVLLGTTGESPTIEPDEQRSLVAAALDAVAGDLPVYVGVGGNSTKHVARGVASYESMDLAGYLVVTPYYNRPSPDGLVEHFRAVAAETERTVIAYNVPYRTGVNLSNDALLGLAATVPNIRAIKDATGNVLQSLDLLHRAPDDLAVLTGEDPLYFTSVVNGAAGGILASAHLATTTFVEIMEALADERLEKARASWRGISPMIPALFSESNPMPLKYCLWRLGLIRSAECRLPLTRVSDQLAGRLDELVGGLTTP</sequence>
<feature type="active site" description="Proton donor/acceptor" evidence="12 14">
    <location>
        <position position="134"/>
    </location>
</feature>
<comment type="pathway">
    <text evidence="2 12">Amino-acid biosynthesis; L-lysine biosynthesis via DAP pathway; (S)-tetrahydrodipicolinate from L-aspartate: step 3/4.</text>
</comment>
<feature type="binding site" evidence="12 15">
    <location>
        <position position="205"/>
    </location>
    <ligand>
        <name>pyruvate</name>
        <dbReference type="ChEBI" id="CHEBI:15361"/>
    </ligand>
</feature>
<evidence type="ECO:0000256" key="6">
    <source>
        <dbReference type="ARBA" id="ARBA00022605"/>
    </source>
</evidence>
<evidence type="ECO:0000256" key="15">
    <source>
        <dbReference type="PIRSR" id="PIRSR001365-2"/>
    </source>
</evidence>
<organism evidence="16 17">
    <name type="scientific">Streptomyces chartreusis NRRL 3882</name>
    <dbReference type="NCBI Taxonomy" id="1079985"/>
    <lineage>
        <taxon>Bacteria</taxon>
        <taxon>Bacillati</taxon>
        <taxon>Actinomycetota</taxon>
        <taxon>Actinomycetes</taxon>
        <taxon>Kitasatosporales</taxon>
        <taxon>Streptomycetaceae</taxon>
        <taxon>Streptomyces</taxon>
    </lineage>
</organism>
<dbReference type="UniPathway" id="UPA00034">
    <property type="reaction ID" value="UER00017"/>
</dbReference>
<dbReference type="SMART" id="SM01130">
    <property type="entry name" value="DHDPS"/>
    <property type="match status" value="1"/>
</dbReference>